<reference evidence="1" key="2">
    <citation type="submission" date="2022-01" db="EMBL/GenBank/DDBJ databases">
        <authorList>
            <person name="Yamashiro T."/>
            <person name="Shiraishi A."/>
            <person name="Satake H."/>
            <person name="Nakayama K."/>
        </authorList>
    </citation>
    <scope>NUCLEOTIDE SEQUENCE</scope>
</reference>
<feature type="non-terminal residue" evidence="1">
    <location>
        <position position="63"/>
    </location>
</feature>
<name>A0ABQ4ZP25_9ASTR</name>
<dbReference type="EMBL" id="BQNB010011550">
    <property type="protein sequence ID" value="GJS92008.1"/>
    <property type="molecule type" value="Genomic_DNA"/>
</dbReference>
<evidence type="ECO:0000313" key="1">
    <source>
        <dbReference type="EMBL" id="GJS92008.1"/>
    </source>
</evidence>
<protein>
    <submittedName>
        <fullName evidence="1">Uncharacterized protein</fullName>
    </submittedName>
</protein>
<accession>A0ABQ4ZP25</accession>
<organism evidence="1 2">
    <name type="scientific">Tanacetum coccineum</name>
    <dbReference type="NCBI Taxonomy" id="301880"/>
    <lineage>
        <taxon>Eukaryota</taxon>
        <taxon>Viridiplantae</taxon>
        <taxon>Streptophyta</taxon>
        <taxon>Embryophyta</taxon>
        <taxon>Tracheophyta</taxon>
        <taxon>Spermatophyta</taxon>
        <taxon>Magnoliopsida</taxon>
        <taxon>eudicotyledons</taxon>
        <taxon>Gunneridae</taxon>
        <taxon>Pentapetalae</taxon>
        <taxon>asterids</taxon>
        <taxon>campanulids</taxon>
        <taxon>Asterales</taxon>
        <taxon>Asteraceae</taxon>
        <taxon>Asteroideae</taxon>
        <taxon>Anthemideae</taxon>
        <taxon>Anthemidinae</taxon>
        <taxon>Tanacetum</taxon>
    </lineage>
</organism>
<evidence type="ECO:0000313" key="2">
    <source>
        <dbReference type="Proteomes" id="UP001151760"/>
    </source>
</evidence>
<comment type="caution">
    <text evidence="1">The sequence shown here is derived from an EMBL/GenBank/DDBJ whole genome shotgun (WGS) entry which is preliminary data.</text>
</comment>
<sequence length="63" mass="7562">MTKSSTKELFIPYKEPEREFRSSRRLFKTLSLDESRSPMFDLLSNLEEYFEEEVAETMAETME</sequence>
<reference evidence="1" key="1">
    <citation type="journal article" date="2022" name="Int. J. Mol. Sci.">
        <title>Draft Genome of Tanacetum Coccineum: Genomic Comparison of Closely Related Tanacetum-Family Plants.</title>
        <authorList>
            <person name="Yamashiro T."/>
            <person name="Shiraishi A."/>
            <person name="Nakayama K."/>
            <person name="Satake H."/>
        </authorList>
    </citation>
    <scope>NUCLEOTIDE SEQUENCE</scope>
</reference>
<dbReference type="Proteomes" id="UP001151760">
    <property type="component" value="Unassembled WGS sequence"/>
</dbReference>
<proteinExistence type="predicted"/>
<keyword evidence="2" id="KW-1185">Reference proteome</keyword>
<gene>
    <name evidence="1" type="ORF">Tco_0774644</name>
</gene>